<evidence type="ECO:0000313" key="2">
    <source>
        <dbReference type="EMBL" id="MFF3572502.1"/>
    </source>
</evidence>
<dbReference type="RefSeq" id="WP_387406042.1">
    <property type="nucleotide sequence ID" value="NZ_JBIAQY010000013.1"/>
</dbReference>
<evidence type="ECO:0000313" key="3">
    <source>
        <dbReference type="Proteomes" id="UP001601992"/>
    </source>
</evidence>
<reference evidence="2 3" key="1">
    <citation type="submission" date="2024-10" db="EMBL/GenBank/DDBJ databases">
        <title>The Natural Products Discovery Center: Release of the First 8490 Sequenced Strains for Exploring Actinobacteria Biosynthetic Diversity.</title>
        <authorList>
            <person name="Kalkreuter E."/>
            <person name="Kautsar S.A."/>
            <person name="Yang D."/>
            <person name="Bader C.D."/>
            <person name="Teijaro C.N."/>
            <person name="Fluegel L."/>
            <person name="Davis C.M."/>
            <person name="Simpson J.R."/>
            <person name="Lauterbach L."/>
            <person name="Steele A.D."/>
            <person name="Gui C."/>
            <person name="Meng S."/>
            <person name="Li G."/>
            <person name="Viehrig K."/>
            <person name="Ye F."/>
            <person name="Su P."/>
            <person name="Kiefer A.F."/>
            <person name="Nichols A."/>
            <person name="Cepeda A.J."/>
            <person name="Yan W."/>
            <person name="Fan B."/>
            <person name="Jiang Y."/>
            <person name="Adhikari A."/>
            <person name="Zheng C.-J."/>
            <person name="Schuster L."/>
            <person name="Cowan T.M."/>
            <person name="Smanski M.J."/>
            <person name="Chevrette M.G."/>
            <person name="De Carvalho L.P.S."/>
            <person name="Shen B."/>
        </authorList>
    </citation>
    <scope>NUCLEOTIDE SEQUENCE [LARGE SCALE GENOMIC DNA]</scope>
    <source>
        <strain evidence="2 3">NPDC002593</strain>
    </source>
</reference>
<evidence type="ECO:0000256" key="1">
    <source>
        <dbReference type="SAM" id="MobiDB-lite"/>
    </source>
</evidence>
<proteinExistence type="predicted"/>
<feature type="compositionally biased region" description="Basic and acidic residues" evidence="1">
    <location>
        <begin position="9"/>
        <end position="24"/>
    </location>
</feature>
<accession>A0ABW6S8C1</accession>
<comment type="caution">
    <text evidence="2">The sequence shown here is derived from an EMBL/GenBank/DDBJ whole genome shotgun (WGS) entry which is preliminary data.</text>
</comment>
<keyword evidence="3" id="KW-1185">Reference proteome</keyword>
<gene>
    <name evidence="2" type="ORF">ACFYXQ_32510</name>
</gene>
<dbReference type="EMBL" id="JBIAQY010000013">
    <property type="protein sequence ID" value="MFF3572502.1"/>
    <property type="molecule type" value="Genomic_DNA"/>
</dbReference>
<dbReference type="Proteomes" id="UP001601992">
    <property type="component" value="Unassembled WGS sequence"/>
</dbReference>
<name>A0ABW6S8C1_9NOCA</name>
<feature type="region of interest" description="Disordered" evidence="1">
    <location>
        <begin position="1"/>
        <end position="26"/>
    </location>
</feature>
<protein>
    <submittedName>
        <fullName evidence="2">Uncharacterized protein</fullName>
    </submittedName>
</protein>
<organism evidence="2 3">
    <name type="scientific">Nocardia jiangxiensis</name>
    <dbReference type="NCBI Taxonomy" id="282685"/>
    <lineage>
        <taxon>Bacteria</taxon>
        <taxon>Bacillati</taxon>
        <taxon>Actinomycetota</taxon>
        <taxon>Actinomycetes</taxon>
        <taxon>Mycobacteriales</taxon>
        <taxon>Nocardiaceae</taxon>
        <taxon>Nocardia</taxon>
    </lineage>
</organism>
<sequence>MFPSTRTAAAERARPAPDHRHGPTDFRTCGPSWRDCSPVASARSAGRIAAVSVRPVLSVRLDSFEQVAVAMHDFSASFAGVVRASGRGASAGRPVRRRGECGCPEAISVRRGSFGASASMSATAGVVVEPVGEGRADV</sequence>